<dbReference type="InterPro" id="IPR018247">
    <property type="entry name" value="EF_Hand_1_Ca_BS"/>
</dbReference>
<protein>
    <recommendedName>
        <fullName evidence="1">EF-hand domain-containing protein</fullName>
    </recommendedName>
</protein>
<dbReference type="Gene3D" id="1.10.238.10">
    <property type="entry name" value="EF-hand"/>
    <property type="match status" value="1"/>
</dbReference>
<organism evidence="2 3">
    <name type="scientific">Saccharothrix violaceirubra</name>
    <dbReference type="NCBI Taxonomy" id="413306"/>
    <lineage>
        <taxon>Bacteria</taxon>
        <taxon>Bacillati</taxon>
        <taxon>Actinomycetota</taxon>
        <taxon>Actinomycetes</taxon>
        <taxon>Pseudonocardiales</taxon>
        <taxon>Pseudonocardiaceae</taxon>
        <taxon>Saccharothrix</taxon>
    </lineage>
</organism>
<dbReference type="EMBL" id="JACHJS010000001">
    <property type="protein sequence ID" value="MBB4965435.1"/>
    <property type="molecule type" value="Genomic_DNA"/>
</dbReference>
<name>A0A7W7WVL2_9PSEU</name>
<dbReference type="PROSITE" id="PS50222">
    <property type="entry name" value="EF_HAND_2"/>
    <property type="match status" value="2"/>
</dbReference>
<comment type="caution">
    <text evidence="2">The sequence shown here is derived from an EMBL/GenBank/DDBJ whole genome shotgun (WGS) entry which is preliminary data.</text>
</comment>
<evidence type="ECO:0000313" key="3">
    <source>
        <dbReference type="Proteomes" id="UP000542674"/>
    </source>
</evidence>
<keyword evidence="3" id="KW-1185">Reference proteome</keyword>
<reference evidence="2 3" key="1">
    <citation type="submission" date="2020-08" db="EMBL/GenBank/DDBJ databases">
        <title>Sequencing the genomes of 1000 actinobacteria strains.</title>
        <authorList>
            <person name="Klenk H.-P."/>
        </authorList>
    </citation>
    <scope>NUCLEOTIDE SEQUENCE [LARGE SCALE GENOMIC DNA]</scope>
    <source>
        <strain evidence="2 3">DSM 45084</strain>
    </source>
</reference>
<dbReference type="SMART" id="SM00054">
    <property type="entry name" value="EFh"/>
    <property type="match status" value="3"/>
</dbReference>
<feature type="domain" description="EF-hand" evidence="1">
    <location>
        <begin position="4"/>
        <end position="39"/>
    </location>
</feature>
<feature type="domain" description="EF-hand" evidence="1">
    <location>
        <begin position="54"/>
        <end position="89"/>
    </location>
</feature>
<dbReference type="SUPFAM" id="SSF47473">
    <property type="entry name" value="EF-hand"/>
    <property type="match status" value="1"/>
</dbReference>
<gene>
    <name evidence="2" type="ORF">F4559_002794</name>
</gene>
<dbReference type="Proteomes" id="UP000542674">
    <property type="component" value="Unassembled WGS sequence"/>
</dbReference>
<accession>A0A7W7WVL2</accession>
<evidence type="ECO:0000259" key="1">
    <source>
        <dbReference type="PROSITE" id="PS50222"/>
    </source>
</evidence>
<sequence>MRDAAVERVSVVFSLFDANDSGKLDGEDFELMARRVVVAADGSGEPALREMVEAFRAYWATLVAELDVDGDGEVTFEEFRTCVLSPERFDATVARFADALAELGDPDGDGLIERSRFLALMKAIGFEEGKVHALFDAFGPSEDDLVAVDTWRRGIVDFYAPDKADIPGDLLVGGGVG</sequence>
<dbReference type="PROSITE" id="PS00018">
    <property type="entry name" value="EF_HAND_1"/>
    <property type="match status" value="2"/>
</dbReference>
<dbReference type="AlphaFoldDB" id="A0A7W7WVL2"/>
<evidence type="ECO:0000313" key="2">
    <source>
        <dbReference type="EMBL" id="MBB4965435.1"/>
    </source>
</evidence>
<dbReference type="GO" id="GO:0005509">
    <property type="term" value="F:calcium ion binding"/>
    <property type="evidence" value="ECO:0007669"/>
    <property type="project" value="InterPro"/>
</dbReference>
<proteinExistence type="predicted"/>
<dbReference type="RefSeq" id="WP_184668960.1">
    <property type="nucleotide sequence ID" value="NZ_BAABAI010000001.1"/>
</dbReference>
<dbReference type="Pfam" id="PF13499">
    <property type="entry name" value="EF-hand_7"/>
    <property type="match status" value="1"/>
</dbReference>
<dbReference type="InterPro" id="IPR011992">
    <property type="entry name" value="EF-hand-dom_pair"/>
</dbReference>
<dbReference type="InterPro" id="IPR002048">
    <property type="entry name" value="EF_hand_dom"/>
</dbReference>